<evidence type="ECO:0000313" key="2">
    <source>
        <dbReference type="Proteomes" id="UP000243807"/>
    </source>
</evidence>
<dbReference type="Proteomes" id="UP000243807">
    <property type="component" value="Chromosome"/>
</dbReference>
<dbReference type="Pfam" id="PF05258">
    <property type="entry name" value="DciA"/>
    <property type="match status" value="1"/>
</dbReference>
<name>A0A1P8UEA4_9GAMM</name>
<gene>
    <name evidence="1" type="ORF">BW247_02760</name>
</gene>
<evidence type="ECO:0000313" key="1">
    <source>
        <dbReference type="EMBL" id="APZ42146.1"/>
    </source>
</evidence>
<proteinExistence type="predicted"/>
<dbReference type="EMBL" id="CP019434">
    <property type="protein sequence ID" value="APZ42146.1"/>
    <property type="molecule type" value="Genomic_DNA"/>
</dbReference>
<organism evidence="1 2">
    <name type="scientific">Acidihalobacter ferrooxydans</name>
    <dbReference type="NCBI Taxonomy" id="1765967"/>
    <lineage>
        <taxon>Bacteria</taxon>
        <taxon>Pseudomonadati</taxon>
        <taxon>Pseudomonadota</taxon>
        <taxon>Gammaproteobacteria</taxon>
        <taxon>Chromatiales</taxon>
        <taxon>Ectothiorhodospiraceae</taxon>
        <taxon>Acidihalobacter</taxon>
    </lineage>
</organism>
<reference evidence="1 2" key="1">
    <citation type="submission" date="2017-01" db="EMBL/GenBank/DDBJ databases">
        <title>Draft sequence of Acidihalobacter ferrooxidans strain DSM 14175 (strain V8).</title>
        <authorList>
            <person name="Khaleque H.N."/>
            <person name="Ramsay J.P."/>
            <person name="Murphy R.J.T."/>
            <person name="Kaksonen A.H."/>
            <person name="Boxall N.J."/>
            <person name="Watkin E.L.J."/>
        </authorList>
    </citation>
    <scope>NUCLEOTIDE SEQUENCE [LARGE SCALE GENOMIC DNA]</scope>
    <source>
        <strain evidence="1 2">V8</strain>
    </source>
</reference>
<accession>A0A1P8UEA4</accession>
<dbReference type="AlphaFoldDB" id="A0A1P8UEA4"/>
<protein>
    <recommendedName>
        <fullName evidence="3">DUF721 domain-containing protein</fullName>
    </recommendedName>
</protein>
<keyword evidence="2" id="KW-1185">Reference proteome</keyword>
<dbReference type="InterPro" id="IPR007922">
    <property type="entry name" value="DciA-like"/>
</dbReference>
<dbReference type="RefSeq" id="WP_076835581.1">
    <property type="nucleotide sequence ID" value="NZ_CP019434.1"/>
</dbReference>
<evidence type="ECO:0008006" key="3">
    <source>
        <dbReference type="Google" id="ProtNLM"/>
    </source>
</evidence>
<dbReference type="KEGG" id="afy:BW247_02760"/>
<sequence>MRKINSFLPTELLAQASRYDVITQLLRASLPERLAQHAWYGGTLGEHIIVITDSGNWVTPLRFEQASILAHLRNEAGINAVRISIKVSPDPIPSER</sequence>